<feature type="transmembrane region" description="Helical" evidence="6">
    <location>
        <begin position="267"/>
        <end position="288"/>
    </location>
</feature>
<comment type="similarity">
    <text evidence="2">Belongs to the major facilitator superfamily. Proton-dependent oligopeptide transporter (POT/PTR) (TC 2.A.17) family.</text>
</comment>
<accession>A0AAV9EDC3</accession>
<feature type="transmembrane region" description="Helical" evidence="6">
    <location>
        <begin position="397"/>
        <end position="420"/>
    </location>
</feature>
<dbReference type="InterPro" id="IPR036259">
    <property type="entry name" value="MFS_trans_sf"/>
</dbReference>
<dbReference type="GO" id="GO:0022857">
    <property type="term" value="F:transmembrane transporter activity"/>
    <property type="evidence" value="ECO:0007669"/>
    <property type="project" value="InterPro"/>
</dbReference>
<feature type="transmembrane region" description="Helical" evidence="6">
    <location>
        <begin position="227"/>
        <end position="247"/>
    </location>
</feature>
<dbReference type="AlphaFoldDB" id="A0AAV9EDC3"/>
<organism evidence="7 8">
    <name type="scientific">Acorus calamus</name>
    <name type="common">Sweet flag</name>
    <dbReference type="NCBI Taxonomy" id="4465"/>
    <lineage>
        <taxon>Eukaryota</taxon>
        <taxon>Viridiplantae</taxon>
        <taxon>Streptophyta</taxon>
        <taxon>Embryophyta</taxon>
        <taxon>Tracheophyta</taxon>
        <taxon>Spermatophyta</taxon>
        <taxon>Magnoliopsida</taxon>
        <taxon>Liliopsida</taxon>
        <taxon>Acoraceae</taxon>
        <taxon>Acorus</taxon>
    </lineage>
</organism>
<evidence type="ECO:0000256" key="1">
    <source>
        <dbReference type="ARBA" id="ARBA00004141"/>
    </source>
</evidence>
<protein>
    <submittedName>
        <fullName evidence="7">Nitrate transporter 1.4</fullName>
    </submittedName>
</protein>
<keyword evidence="5 6" id="KW-0472">Membrane</keyword>
<feature type="transmembrane region" description="Helical" evidence="6">
    <location>
        <begin position="353"/>
        <end position="376"/>
    </location>
</feature>
<dbReference type="EMBL" id="JAUJYO010000007">
    <property type="protein sequence ID" value="KAK1311646.1"/>
    <property type="molecule type" value="Genomic_DNA"/>
</dbReference>
<evidence type="ECO:0000256" key="5">
    <source>
        <dbReference type="ARBA" id="ARBA00023136"/>
    </source>
</evidence>
<proteinExistence type="inferred from homology"/>
<comment type="caution">
    <text evidence="7">The sequence shown here is derived from an EMBL/GenBank/DDBJ whole genome shotgun (WGS) entry which is preliminary data.</text>
</comment>
<reference evidence="7" key="1">
    <citation type="journal article" date="2023" name="Nat. Commun.">
        <title>Diploid and tetraploid genomes of Acorus and the evolution of monocots.</title>
        <authorList>
            <person name="Ma L."/>
            <person name="Liu K.W."/>
            <person name="Li Z."/>
            <person name="Hsiao Y.Y."/>
            <person name="Qi Y."/>
            <person name="Fu T."/>
            <person name="Tang G.D."/>
            <person name="Zhang D."/>
            <person name="Sun W.H."/>
            <person name="Liu D.K."/>
            <person name="Li Y."/>
            <person name="Chen G.Z."/>
            <person name="Liu X.D."/>
            <person name="Liao X.Y."/>
            <person name="Jiang Y.T."/>
            <person name="Yu X."/>
            <person name="Hao Y."/>
            <person name="Huang J."/>
            <person name="Zhao X.W."/>
            <person name="Ke S."/>
            <person name="Chen Y.Y."/>
            <person name="Wu W.L."/>
            <person name="Hsu J.L."/>
            <person name="Lin Y.F."/>
            <person name="Huang M.D."/>
            <person name="Li C.Y."/>
            <person name="Huang L."/>
            <person name="Wang Z.W."/>
            <person name="Zhao X."/>
            <person name="Zhong W.Y."/>
            <person name="Peng D.H."/>
            <person name="Ahmad S."/>
            <person name="Lan S."/>
            <person name="Zhang J.S."/>
            <person name="Tsai W.C."/>
            <person name="Van de Peer Y."/>
            <person name="Liu Z.J."/>
        </authorList>
    </citation>
    <scope>NUCLEOTIDE SEQUENCE</scope>
    <source>
        <strain evidence="7">CP</strain>
    </source>
</reference>
<evidence type="ECO:0000256" key="2">
    <source>
        <dbReference type="ARBA" id="ARBA00005982"/>
    </source>
</evidence>
<evidence type="ECO:0000256" key="3">
    <source>
        <dbReference type="ARBA" id="ARBA00022692"/>
    </source>
</evidence>
<dbReference type="Proteomes" id="UP001180020">
    <property type="component" value="Unassembled WGS sequence"/>
</dbReference>
<feature type="transmembrane region" description="Helical" evidence="6">
    <location>
        <begin position="73"/>
        <end position="97"/>
    </location>
</feature>
<dbReference type="Gene3D" id="1.20.1250.20">
    <property type="entry name" value="MFS general substrate transporter like domains"/>
    <property type="match status" value="1"/>
</dbReference>
<dbReference type="Pfam" id="PF00854">
    <property type="entry name" value="PTR2"/>
    <property type="match status" value="2"/>
</dbReference>
<name>A0AAV9EDC3_ACOCL</name>
<evidence type="ECO:0000313" key="7">
    <source>
        <dbReference type="EMBL" id="KAK1311646.1"/>
    </source>
</evidence>
<evidence type="ECO:0000313" key="8">
    <source>
        <dbReference type="Proteomes" id="UP001180020"/>
    </source>
</evidence>
<keyword evidence="8" id="KW-1185">Reference proteome</keyword>
<keyword evidence="3 6" id="KW-0812">Transmembrane</keyword>
<reference evidence="7" key="2">
    <citation type="submission" date="2023-06" db="EMBL/GenBank/DDBJ databases">
        <authorList>
            <person name="Ma L."/>
            <person name="Liu K.-W."/>
            <person name="Li Z."/>
            <person name="Hsiao Y.-Y."/>
            <person name="Qi Y."/>
            <person name="Fu T."/>
            <person name="Tang G."/>
            <person name="Zhang D."/>
            <person name="Sun W.-H."/>
            <person name="Liu D.-K."/>
            <person name="Li Y."/>
            <person name="Chen G.-Z."/>
            <person name="Liu X.-D."/>
            <person name="Liao X.-Y."/>
            <person name="Jiang Y.-T."/>
            <person name="Yu X."/>
            <person name="Hao Y."/>
            <person name="Huang J."/>
            <person name="Zhao X.-W."/>
            <person name="Ke S."/>
            <person name="Chen Y.-Y."/>
            <person name="Wu W.-L."/>
            <person name="Hsu J.-L."/>
            <person name="Lin Y.-F."/>
            <person name="Huang M.-D."/>
            <person name="Li C.-Y."/>
            <person name="Huang L."/>
            <person name="Wang Z.-W."/>
            <person name="Zhao X."/>
            <person name="Zhong W.-Y."/>
            <person name="Peng D.-H."/>
            <person name="Ahmad S."/>
            <person name="Lan S."/>
            <person name="Zhang J.-S."/>
            <person name="Tsai W.-C."/>
            <person name="Van De Peer Y."/>
            <person name="Liu Z.-J."/>
        </authorList>
    </citation>
    <scope>NUCLEOTIDE SEQUENCE</scope>
    <source>
        <strain evidence="7">CP</strain>
        <tissue evidence="7">Leaves</tissue>
    </source>
</reference>
<feature type="transmembrane region" description="Helical" evidence="6">
    <location>
        <begin position="103"/>
        <end position="121"/>
    </location>
</feature>
<keyword evidence="4 6" id="KW-1133">Transmembrane helix</keyword>
<dbReference type="SUPFAM" id="SSF103473">
    <property type="entry name" value="MFS general substrate transporter"/>
    <property type="match status" value="1"/>
</dbReference>
<dbReference type="PANTHER" id="PTHR11654">
    <property type="entry name" value="OLIGOPEPTIDE TRANSPORTER-RELATED"/>
    <property type="match status" value="1"/>
</dbReference>
<feature type="transmembrane region" description="Helical" evidence="6">
    <location>
        <begin position="309"/>
        <end position="333"/>
    </location>
</feature>
<sequence length="448" mass="48875">MLAMSTALPQLRPPLCNPSAAHCERANGFQMGVLYLSLYVIALGTGGLKSSISGFGTDQFDDKDEREKAQMNYFFTRFFFFISTGTLLVVTVLVYIQEEVGRSWAYGICSISMMIAILLFLSGSKRYRYKKSSGSPIVHILQVVVAATKNRKLELPVDPTYLFEASAGSPRIPHTDQFRSILGQGGNGSRGRPREETEWVAINPWRMITFSVEQATTMERTIRGFQIPAGSLAVFFVGAILITLAFYDRAIMPLLKKWKGKPEGFTNLQKIAIGLALSMMGMAVAAIAEMKRLSVAKAVGTTASSGNSTLPLSVFVLIPQFFFVGAGEALIYTGQLDFFITRSPIGMKTMSTGLFLMTLSLGFFVSSFLVSIVKSVTARKGGPGWLADNINHGRLDYFYGLLAALSLVNFVAYLVCAAWMKPQEHKGTAAEMDGTGVKGSTTSVDEKC</sequence>
<evidence type="ECO:0000256" key="4">
    <source>
        <dbReference type="ARBA" id="ARBA00022989"/>
    </source>
</evidence>
<dbReference type="InterPro" id="IPR000109">
    <property type="entry name" value="POT_fam"/>
</dbReference>
<comment type="subcellular location">
    <subcellularLocation>
        <location evidence="1">Membrane</location>
        <topology evidence="1">Multi-pass membrane protein</topology>
    </subcellularLocation>
</comment>
<dbReference type="GO" id="GO:0016020">
    <property type="term" value="C:membrane"/>
    <property type="evidence" value="ECO:0007669"/>
    <property type="project" value="UniProtKB-SubCell"/>
</dbReference>
<gene>
    <name evidence="7" type="primary">NRT1.4</name>
    <name evidence="7" type="ORF">QJS10_CPA07g00701</name>
</gene>
<feature type="transmembrane region" description="Helical" evidence="6">
    <location>
        <begin position="33"/>
        <end position="52"/>
    </location>
</feature>
<evidence type="ECO:0000256" key="6">
    <source>
        <dbReference type="SAM" id="Phobius"/>
    </source>
</evidence>